<dbReference type="EMBL" id="UOFW01000183">
    <property type="protein sequence ID" value="VAX06796.1"/>
    <property type="molecule type" value="Genomic_DNA"/>
</dbReference>
<reference evidence="1" key="1">
    <citation type="submission" date="2018-06" db="EMBL/GenBank/DDBJ databases">
        <authorList>
            <person name="Zhirakovskaya E."/>
        </authorList>
    </citation>
    <scope>NUCLEOTIDE SEQUENCE</scope>
</reference>
<sequence length="66" mass="7571">SDTVRIASIANVFSGLTDKRPNKPAMTAEKAIERMLEMKNYLDFPLVLSFRDVVLPSKINIEQYKR</sequence>
<evidence type="ECO:0000313" key="1">
    <source>
        <dbReference type="EMBL" id="VAX06796.1"/>
    </source>
</evidence>
<accession>A0A3B1ALK7</accession>
<gene>
    <name evidence="1" type="ORF">MNBD_ALPHA03-578</name>
</gene>
<organism evidence="1">
    <name type="scientific">hydrothermal vent metagenome</name>
    <dbReference type="NCBI Taxonomy" id="652676"/>
    <lineage>
        <taxon>unclassified sequences</taxon>
        <taxon>metagenomes</taxon>
        <taxon>ecological metagenomes</taxon>
    </lineage>
</organism>
<dbReference type="Gene3D" id="1.10.3210.10">
    <property type="entry name" value="Hypothetical protein af1432"/>
    <property type="match status" value="1"/>
</dbReference>
<proteinExistence type="predicted"/>
<protein>
    <submittedName>
        <fullName evidence="1">Uncharacterized protein</fullName>
    </submittedName>
</protein>
<feature type="non-terminal residue" evidence="1">
    <location>
        <position position="1"/>
    </location>
</feature>
<dbReference type="AlphaFoldDB" id="A0A3B1ALK7"/>
<name>A0A3B1ALK7_9ZZZZ</name>